<proteinExistence type="predicted"/>
<accession>F8NVR8</accession>
<dbReference type="AlphaFoldDB" id="F8NVR8"/>
<name>F8NVR8_SERL9</name>
<dbReference type="RefSeq" id="XP_007318248.1">
    <property type="nucleotide sequence ID" value="XM_007318186.1"/>
</dbReference>
<gene>
    <name evidence="1" type="ORF">SERLADRAFT_467181</name>
</gene>
<sequence length="61" mass="7147">MSTILARIISDYNTRYRTIGLLRNRITHVESVRTVRSSQTHLGFVQLNGKNTRQTLLRSFR</sequence>
<reference evidence="1" key="1">
    <citation type="submission" date="2011-04" db="EMBL/GenBank/DDBJ databases">
        <title>Evolution of plant cell wall degrading machinery underlies the functional diversity of forest fungi.</title>
        <authorList>
            <consortium name="US DOE Joint Genome Institute (JGI-PGF)"/>
            <person name="Eastwood D.C."/>
            <person name="Floudas D."/>
            <person name="Binder M."/>
            <person name="Majcherczyk A."/>
            <person name="Schneider P."/>
            <person name="Aerts A."/>
            <person name="Asiegbu F.O."/>
            <person name="Baker S.E."/>
            <person name="Barry K."/>
            <person name="Bendiksby M."/>
            <person name="Blumentritt M."/>
            <person name="Coutinho P.M."/>
            <person name="Cullen D."/>
            <person name="Cullen D."/>
            <person name="Gathman A."/>
            <person name="Goodell B."/>
            <person name="Henrissat B."/>
            <person name="Ihrmark K."/>
            <person name="Kauserud H."/>
            <person name="Kohler A."/>
            <person name="LaButti K."/>
            <person name="Lapidus A."/>
            <person name="Lavin J.L."/>
            <person name="Lee Y.-H."/>
            <person name="Lindquist E."/>
            <person name="Lilly W."/>
            <person name="Lucas S."/>
            <person name="Morin E."/>
            <person name="Murat C."/>
            <person name="Oguiza J.A."/>
            <person name="Park J."/>
            <person name="Pisabarro A.G."/>
            <person name="Riley R."/>
            <person name="Rosling A."/>
            <person name="Salamov A."/>
            <person name="Schmidt O."/>
            <person name="Schmutz J."/>
            <person name="Skrede I."/>
            <person name="Stenlid J."/>
            <person name="Wiebenga A."/>
            <person name="Xie X."/>
            <person name="Kues U."/>
            <person name="Hibbett D.S."/>
            <person name="Hoffmeister D."/>
            <person name="Hogberg N."/>
            <person name="Martin F."/>
            <person name="Grigoriev I.V."/>
            <person name="Watkinson S.C."/>
        </authorList>
    </citation>
    <scope>NUCLEOTIDE SEQUENCE</scope>
    <source>
        <strain evidence="1">S7.9</strain>
    </source>
</reference>
<evidence type="ECO:0000313" key="1">
    <source>
        <dbReference type="EMBL" id="EGO24229.1"/>
    </source>
</evidence>
<dbReference type="EMBL" id="GL945434">
    <property type="protein sequence ID" value="EGO24229.1"/>
    <property type="molecule type" value="Genomic_DNA"/>
</dbReference>
<organism>
    <name type="scientific">Serpula lacrymans var. lacrymans (strain S7.9)</name>
    <name type="common">Dry rot fungus</name>
    <dbReference type="NCBI Taxonomy" id="578457"/>
    <lineage>
        <taxon>Eukaryota</taxon>
        <taxon>Fungi</taxon>
        <taxon>Dikarya</taxon>
        <taxon>Basidiomycota</taxon>
        <taxon>Agaricomycotina</taxon>
        <taxon>Agaricomycetes</taxon>
        <taxon>Agaricomycetidae</taxon>
        <taxon>Boletales</taxon>
        <taxon>Coniophorineae</taxon>
        <taxon>Serpulaceae</taxon>
        <taxon>Serpula</taxon>
    </lineage>
</organism>
<dbReference type="KEGG" id="sla:SERLADRAFT_467181"/>
<dbReference type="GeneID" id="18819188"/>
<protein>
    <submittedName>
        <fullName evidence="1">Uncharacterized protein</fullName>
    </submittedName>
</protein>
<dbReference type="Proteomes" id="UP000008064">
    <property type="component" value="Unassembled WGS sequence"/>
</dbReference>
<dbReference type="HOGENOM" id="CLU_2924119_0_0_1"/>